<gene>
    <name evidence="1" type="ORF">CVT25_010554</name>
</gene>
<reference evidence="1 2" key="1">
    <citation type="journal article" date="2018" name="Evol. Lett.">
        <title>Horizontal gene cluster transfer increased hallucinogenic mushroom diversity.</title>
        <authorList>
            <person name="Reynolds H.T."/>
            <person name="Vijayakumar V."/>
            <person name="Gluck-Thaler E."/>
            <person name="Korotkin H.B."/>
            <person name="Matheny P.B."/>
            <person name="Slot J.C."/>
        </authorList>
    </citation>
    <scope>NUCLEOTIDE SEQUENCE [LARGE SCALE GENOMIC DNA]</scope>
    <source>
        <strain evidence="1 2">2631</strain>
    </source>
</reference>
<comment type="caution">
    <text evidence="1">The sequence shown here is derived from an EMBL/GenBank/DDBJ whole genome shotgun (WGS) entry which is preliminary data.</text>
</comment>
<name>A0A409WJG2_PSICY</name>
<dbReference type="OrthoDB" id="3365917at2759"/>
<dbReference type="AlphaFoldDB" id="A0A409WJG2"/>
<proteinExistence type="predicted"/>
<dbReference type="EMBL" id="NHYD01003410">
    <property type="protein sequence ID" value="PPQ78666.1"/>
    <property type="molecule type" value="Genomic_DNA"/>
</dbReference>
<sequence>MHLPLLHNFQRRAVNNRNKKKKQYGDRSQIFGTRRFDSGYDADRKPGTSEHPFIFWPISWPGTVGGGSANAAYLNVEDKYGNATNPDRVGGPMMIATFSSGSTNFTIVSDDFTVRRLAEAIASSCMFFLSEPFISNSTENIEAYSGSPLPESVVQYYRSSSIALTSDGYINNATYSAPGAPEAGLPDFPGLQCFNQTIGSKAPLFVEFPSRTIWTANTEEERSHYGR</sequence>
<evidence type="ECO:0000313" key="2">
    <source>
        <dbReference type="Proteomes" id="UP000283269"/>
    </source>
</evidence>
<dbReference type="STRING" id="93625.A0A409WJG2"/>
<keyword evidence="2" id="KW-1185">Reference proteome</keyword>
<protein>
    <submittedName>
        <fullName evidence="1">Uncharacterized protein</fullName>
    </submittedName>
</protein>
<evidence type="ECO:0000313" key="1">
    <source>
        <dbReference type="EMBL" id="PPQ78666.1"/>
    </source>
</evidence>
<organism evidence="1 2">
    <name type="scientific">Psilocybe cyanescens</name>
    <dbReference type="NCBI Taxonomy" id="93625"/>
    <lineage>
        <taxon>Eukaryota</taxon>
        <taxon>Fungi</taxon>
        <taxon>Dikarya</taxon>
        <taxon>Basidiomycota</taxon>
        <taxon>Agaricomycotina</taxon>
        <taxon>Agaricomycetes</taxon>
        <taxon>Agaricomycetidae</taxon>
        <taxon>Agaricales</taxon>
        <taxon>Agaricineae</taxon>
        <taxon>Strophariaceae</taxon>
        <taxon>Psilocybe</taxon>
    </lineage>
</organism>
<dbReference type="InParanoid" id="A0A409WJG2"/>
<dbReference type="Proteomes" id="UP000283269">
    <property type="component" value="Unassembled WGS sequence"/>
</dbReference>
<accession>A0A409WJG2</accession>